<gene>
    <name evidence="1" type="ORF">J2X16_000508</name>
</gene>
<keyword evidence="2" id="KW-1185">Reference proteome</keyword>
<comment type="caution">
    <text evidence="1">The sequence shown here is derived from an EMBL/GenBank/DDBJ whole genome shotgun (WGS) entry which is preliminary data.</text>
</comment>
<organism evidence="1 2">
    <name type="scientific">Pelomonas aquatica</name>
    <dbReference type="NCBI Taxonomy" id="431058"/>
    <lineage>
        <taxon>Bacteria</taxon>
        <taxon>Pseudomonadati</taxon>
        <taxon>Pseudomonadota</taxon>
        <taxon>Betaproteobacteria</taxon>
        <taxon>Burkholderiales</taxon>
        <taxon>Sphaerotilaceae</taxon>
        <taxon>Roseateles</taxon>
    </lineage>
</organism>
<sequence>MNNADPALIAPASCLRPLGLKAPRLEGACPLNLPRPTATSEAGADGHFHNRPAVDPKVSDTPVTCQGKACEVHEPFFEIQRNPLDGHVPPHLIAAVVGADVNIARPIIDAALLFSIRASAGQFHFPAIYA</sequence>
<accession>A0ABU1Z3J6</accession>
<proteinExistence type="predicted"/>
<dbReference type="RefSeq" id="WP_310341275.1">
    <property type="nucleotide sequence ID" value="NZ_JAVDXQ010000001.1"/>
</dbReference>
<dbReference type="Proteomes" id="UP001180536">
    <property type="component" value="Unassembled WGS sequence"/>
</dbReference>
<evidence type="ECO:0000313" key="2">
    <source>
        <dbReference type="Proteomes" id="UP001180536"/>
    </source>
</evidence>
<dbReference type="EMBL" id="JAVDXQ010000001">
    <property type="protein sequence ID" value="MDR7295187.1"/>
    <property type="molecule type" value="Genomic_DNA"/>
</dbReference>
<reference evidence="1 2" key="1">
    <citation type="submission" date="2023-07" db="EMBL/GenBank/DDBJ databases">
        <title>Sorghum-associated microbial communities from plants grown in Nebraska, USA.</title>
        <authorList>
            <person name="Schachtman D."/>
        </authorList>
    </citation>
    <scope>NUCLEOTIDE SEQUENCE [LARGE SCALE GENOMIC DNA]</scope>
    <source>
        <strain evidence="1 2">BE310</strain>
    </source>
</reference>
<evidence type="ECO:0000313" key="1">
    <source>
        <dbReference type="EMBL" id="MDR7295187.1"/>
    </source>
</evidence>
<name>A0ABU1Z3J6_9BURK</name>
<protein>
    <submittedName>
        <fullName evidence="1">Uncharacterized protein</fullName>
    </submittedName>
</protein>